<evidence type="ECO:0000313" key="2">
    <source>
        <dbReference type="EMBL" id="GHF30356.1"/>
    </source>
</evidence>
<sequence>MLRFFVAPLLFAGVLASCAPRQQTQTAEQMVTVTPMLVKVSEGAARGSQLTIQGRFLGGPSIGKVRLGATETGQGGYVFPATAVVSWTDTQIVLTIPADAPVGGSWLFVEVGGKQSTGLPYSVRQ</sequence>
<keyword evidence="3" id="KW-1185">Reference proteome</keyword>
<evidence type="ECO:0000313" key="3">
    <source>
        <dbReference type="Proteomes" id="UP000619376"/>
    </source>
</evidence>
<name>A0ABQ3JKR2_9DEIO</name>
<comment type="caution">
    <text evidence="2">The sequence shown here is derived from an EMBL/GenBank/DDBJ whole genome shotgun (WGS) entry which is preliminary data.</text>
</comment>
<dbReference type="SUPFAM" id="SSF81296">
    <property type="entry name" value="E set domains"/>
    <property type="match status" value="1"/>
</dbReference>
<gene>
    <name evidence="2" type="ORF">GCM10017781_03090</name>
</gene>
<proteinExistence type="predicted"/>
<dbReference type="EMBL" id="BNAJ01000001">
    <property type="protein sequence ID" value="GHF30356.1"/>
    <property type="molecule type" value="Genomic_DNA"/>
</dbReference>
<organism evidence="2 3">
    <name type="scientific">Deinococcus metalli</name>
    <dbReference type="NCBI Taxonomy" id="1141878"/>
    <lineage>
        <taxon>Bacteria</taxon>
        <taxon>Thermotogati</taxon>
        <taxon>Deinococcota</taxon>
        <taxon>Deinococci</taxon>
        <taxon>Deinococcales</taxon>
        <taxon>Deinococcaceae</taxon>
        <taxon>Deinococcus</taxon>
    </lineage>
</organism>
<keyword evidence="1" id="KW-0732">Signal</keyword>
<dbReference type="RefSeq" id="WP_184109508.1">
    <property type="nucleotide sequence ID" value="NZ_BNAJ01000001.1"/>
</dbReference>
<dbReference type="PROSITE" id="PS51257">
    <property type="entry name" value="PROKAR_LIPOPROTEIN"/>
    <property type="match status" value="1"/>
</dbReference>
<evidence type="ECO:0000256" key="1">
    <source>
        <dbReference type="SAM" id="SignalP"/>
    </source>
</evidence>
<feature type="signal peptide" evidence="1">
    <location>
        <begin position="1"/>
        <end position="19"/>
    </location>
</feature>
<dbReference type="InterPro" id="IPR014756">
    <property type="entry name" value="Ig_E-set"/>
</dbReference>
<dbReference type="InterPro" id="IPR013783">
    <property type="entry name" value="Ig-like_fold"/>
</dbReference>
<reference evidence="3" key="1">
    <citation type="journal article" date="2019" name="Int. J. Syst. Evol. Microbiol.">
        <title>The Global Catalogue of Microorganisms (GCM) 10K type strain sequencing project: providing services to taxonomists for standard genome sequencing and annotation.</title>
        <authorList>
            <consortium name="The Broad Institute Genomics Platform"/>
            <consortium name="The Broad Institute Genome Sequencing Center for Infectious Disease"/>
            <person name="Wu L."/>
            <person name="Ma J."/>
        </authorList>
    </citation>
    <scope>NUCLEOTIDE SEQUENCE [LARGE SCALE GENOMIC DNA]</scope>
    <source>
        <strain evidence="3">CGMCC 1.18437</strain>
    </source>
</reference>
<protein>
    <submittedName>
        <fullName evidence="2">Cell surface protein</fullName>
    </submittedName>
</protein>
<accession>A0ABQ3JKR2</accession>
<feature type="chain" id="PRO_5047482493" evidence="1">
    <location>
        <begin position="20"/>
        <end position="125"/>
    </location>
</feature>
<dbReference type="Gene3D" id="2.60.40.10">
    <property type="entry name" value="Immunoglobulins"/>
    <property type="match status" value="1"/>
</dbReference>
<dbReference type="Proteomes" id="UP000619376">
    <property type="component" value="Unassembled WGS sequence"/>
</dbReference>